<organism evidence="2">
    <name type="scientific">Strongyloides ratti</name>
    <name type="common">Parasitic roundworm</name>
    <dbReference type="NCBI Taxonomy" id="34506"/>
    <lineage>
        <taxon>Eukaryota</taxon>
        <taxon>Metazoa</taxon>
        <taxon>Ecdysozoa</taxon>
        <taxon>Nematoda</taxon>
        <taxon>Chromadorea</taxon>
        <taxon>Rhabditida</taxon>
        <taxon>Tylenchina</taxon>
        <taxon>Panagrolaimomorpha</taxon>
        <taxon>Strongyloidoidea</taxon>
        <taxon>Strongyloididae</taxon>
        <taxon>Strongyloides</taxon>
    </lineage>
</organism>
<keyword evidence="2" id="KW-0378">Hydrolase</keyword>
<dbReference type="OrthoDB" id="8954335at2759"/>
<keyword evidence="3" id="KW-1185">Reference proteome</keyword>
<dbReference type="Gene3D" id="3.40.50.300">
    <property type="entry name" value="P-loop containing nucleotide triphosphate hydrolases"/>
    <property type="match status" value="1"/>
</dbReference>
<name>A0A090MYW0_STRRB</name>
<evidence type="ECO:0000313" key="4">
    <source>
        <dbReference type="WBParaSite" id="SRAE_2000253100.1"/>
    </source>
</evidence>
<dbReference type="InterPro" id="IPR027417">
    <property type="entry name" value="P-loop_NTPase"/>
</dbReference>
<dbReference type="AlphaFoldDB" id="A0A090MYW0"/>
<dbReference type="STRING" id="34506.A0A090MYW0"/>
<reference evidence="2 3" key="1">
    <citation type="submission" date="2014-09" db="EMBL/GenBank/DDBJ databases">
        <authorList>
            <person name="Martin A.A."/>
        </authorList>
    </citation>
    <scope>NUCLEOTIDE SEQUENCE</scope>
    <source>
        <strain evidence="3">ED321</strain>
        <strain evidence="2">ED321 Heterogonic</strain>
    </source>
</reference>
<dbReference type="RefSeq" id="XP_024507069.1">
    <property type="nucleotide sequence ID" value="XM_024653610.1"/>
</dbReference>
<dbReference type="WBParaSite" id="SRAE_2000253100.1">
    <property type="protein sequence ID" value="SRAE_2000253100.1"/>
    <property type="gene ID" value="WBGene00262741"/>
</dbReference>
<dbReference type="CTD" id="36380234"/>
<reference evidence="4" key="2">
    <citation type="submission" date="2020-12" db="UniProtKB">
        <authorList>
            <consortium name="WormBaseParasite"/>
        </authorList>
    </citation>
    <scope>IDENTIFICATION</scope>
</reference>
<evidence type="ECO:0000313" key="5">
    <source>
        <dbReference type="WormBase" id="SRAE_2000253100"/>
    </source>
</evidence>
<accession>A0A090MYW0</accession>
<dbReference type="InterPro" id="IPR006073">
    <property type="entry name" value="GTP-bd"/>
</dbReference>
<evidence type="ECO:0000313" key="3">
    <source>
        <dbReference type="Proteomes" id="UP000035682"/>
    </source>
</evidence>
<dbReference type="CDD" id="cd00882">
    <property type="entry name" value="Ras_like_GTPase"/>
    <property type="match status" value="1"/>
</dbReference>
<dbReference type="GO" id="GO:0005525">
    <property type="term" value="F:GTP binding"/>
    <property type="evidence" value="ECO:0007669"/>
    <property type="project" value="InterPro"/>
</dbReference>
<dbReference type="SUPFAM" id="SSF52540">
    <property type="entry name" value="P-loop containing nucleoside triphosphate hydrolases"/>
    <property type="match status" value="1"/>
</dbReference>
<protein>
    <submittedName>
        <fullName evidence="2">GTP binding domain and P-loop containing nucleoside triphosphate hydrolase domain-containing protein</fullName>
    </submittedName>
</protein>
<dbReference type="GeneID" id="36380234"/>
<dbReference type="WormBase" id="SRAE_2000253100">
    <property type="protein sequence ID" value="SRP06833"/>
    <property type="gene ID" value="WBGene00262741"/>
</dbReference>
<sequence>MIEENNIDDCHCHSIRILEHECINCGKVIKKGKILLLDKSKFDSEITLSESVKSQVKKFEEILSSNNNLSENKYSSIHKSCDDLTKSNHINCTHSENQNNFIEKVLENGYVSIEHSEYETNAHESGKNFSENGFLVEKRHSVNSNHSIKSNHSNNLTKSNLSHYSFKSIHSNKSNDKIECQTPVQNNFDHDNETVLSFDKNTIENKSVHDNLSLKHETYDYDHMRNINKELCNSTKSLASSTMTSSTFKSNKSFPAPIPPARTIKDNKIMTTTITENDNVTYFKKIENNNNIETFEKNNLQQDQYFTRKLHDEKSEKTLYESSETLKHKENNIDNIVKQNHSLENTTFHKNNINDLQKNTLELDNLTRSVHNDVILLSKKTKLLEKLSKNLNNDTIDLPKDARIDFKYLKEKYASSEKIIDEKSVENSNGIVKSTTYYEVEKNTFEKPNDGILSRNKESRSSSFSDFKSSLKAEVVDRNELPGKIIQIEKTKNNVFSESHNQEKEIAYEITRRQECEKNFFSCLESLSNDKVVDNNNLEKHNSPTYYHSKKTSHYEPSVYEEYNKNDNNAESILDLRKIKNNTSLLHENHPRQTPNSYVYGSECEKNTNKLRYWKDKLVQESVIDETYEDLTLYKPKMIETICPITNTKKIIIGGESKTDQFKTILLFGLPNCGKTSLVNRICNYLYGTDRSTLLRLVVKFPSELHRKQHEIITYQFNNSLLPYNFVIIDTPGCVGDDNGGQFTYKQLYHTYIKPLVNSKQYFTIDAVLICLRLNSDCFNRHFNHQIRGLKKIINGQNDSNNILSIFTDSDDKYDINAMNDFHRRQISRDHGLFLIHSKSYLNAKHGFSHLDYIRIFEQSESELFKLFMYLEYDVIPTKLVKNERSEILV</sequence>
<evidence type="ECO:0000259" key="1">
    <source>
        <dbReference type="Pfam" id="PF01926"/>
    </source>
</evidence>
<proteinExistence type="predicted"/>
<evidence type="ECO:0000313" key="2">
    <source>
        <dbReference type="EMBL" id="CEF67869.1"/>
    </source>
</evidence>
<feature type="domain" description="G" evidence="1">
    <location>
        <begin position="665"/>
        <end position="773"/>
    </location>
</feature>
<dbReference type="EMBL" id="LN609529">
    <property type="protein sequence ID" value="CEF67869.1"/>
    <property type="molecule type" value="Genomic_DNA"/>
</dbReference>
<dbReference type="Pfam" id="PF01926">
    <property type="entry name" value="MMR_HSR1"/>
    <property type="match status" value="1"/>
</dbReference>
<dbReference type="GO" id="GO:0016787">
    <property type="term" value="F:hydrolase activity"/>
    <property type="evidence" value="ECO:0007669"/>
    <property type="project" value="UniProtKB-KW"/>
</dbReference>
<dbReference type="Proteomes" id="UP000035682">
    <property type="component" value="Unplaced"/>
</dbReference>
<gene>
    <name evidence="2 4 5" type="ORF">SRAE_2000253100</name>
</gene>